<protein>
    <submittedName>
        <fullName evidence="2">Uncharacterized protein</fullName>
    </submittedName>
</protein>
<name>A0ABW1LVH2_9ACTN</name>
<gene>
    <name evidence="2" type="ORF">ACFP50_05210</name>
</gene>
<keyword evidence="3" id="KW-1185">Reference proteome</keyword>
<dbReference type="Proteomes" id="UP001596242">
    <property type="component" value="Unassembled WGS sequence"/>
</dbReference>
<proteinExistence type="predicted"/>
<accession>A0ABW1LVH2</accession>
<evidence type="ECO:0000256" key="1">
    <source>
        <dbReference type="SAM" id="MobiDB-lite"/>
    </source>
</evidence>
<organism evidence="2 3">
    <name type="scientific">Streptomyces pratens</name>
    <dbReference type="NCBI Taxonomy" id="887456"/>
    <lineage>
        <taxon>Bacteria</taxon>
        <taxon>Bacillati</taxon>
        <taxon>Actinomycetota</taxon>
        <taxon>Actinomycetes</taxon>
        <taxon>Kitasatosporales</taxon>
        <taxon>Streptomycetaceae</taxon>
        <taxon>Streptomyces</taxon>
    </lineage>
</organism>
<feature type="compositionally biased region" description="Polar residues" evidence="1">
    <location>
        <begin position="1"/>
        <end position="15"/>
    </location>
</feature>
<reference evidence="3" key="1">
    <citation type="journal article" date="2019" name="Int. J. Syst. Evol. Microbiol.">
        <title>The Global Catalogue of Microorganisms (GCM) 10K type strain sequencing project: providing services to taxonomists for standard genome sequencing and annotation.</title>
        <authorList>
            <consortium name="The Broad Institute Genomics Platform"/>
            <consortium name="The Broad Institute Genome Sequencing Center for Infectious Disease"/>
            <person name="Wu L."/>
            <person name="Ma J."/>
        </authorList>
    </citation>
    <scope>NUCLEOTIDE SEQUENCE [LARGE SCALE GENOMIC DNA]</scope>
    <source>
        <strain evidence="3">JCM 12763</strain>
    </source>
</reference>
<feature type="region of interest" description="Disordered" evidence="1">
    <location>
        <begin position="1"/>
        <end position="27"/>
    </location>
</feature>
<dbReference type="Gene3D" id="3.40.50.10810">
    <property type="entry name" value="Tandem AAA-ATPase domain"/>
    <property type="match status" value="1"/>
</dbReference>
<dbReference type="InterPro" id="IPR038718">
    <property type="entry name" value="SNF2-like_sf"/>
</dbReference>
<dbReference type="EMBL" id="JBHSPT010000011">
    <property type="protein sequence ID" value="MFC6054882.1"/>
    <property type="molecule type" value="Genomic_DNA"/>
</dbReference>
<sequence length="165" mass="18223">MTTQSAKPENSGNPSTPVPAPGQLLSATPHNGFLNSFTALLEMLDPNRFAVGIKPTDEQLKRVIVRRMKSELPPLWNGKDRFPRRVPHALEIDHSDEAREAYAKLSEYARLRRGDHGGGKAGRTAADFVTTLLKKRFLSSPKAFAETVATHLKTMTKEPSDGTLF</sequence>
<dbReference type="RefSeq" id="WP_386393798.1">
    <property type="nucleotide sequence ID" value="NZ_JBHSPT010000011.1"/>
</dbReference>
<evidence type="ECO:0000313" key="2">
    <source>
        <dbReference type="EMBL" id="MFC6054882.1"/>
    </source>
</evidence>
<evidence type="ECO:0000313" key="3">
    <source>
        <dbReference type="Proteomes" id="UP001596242"/>
    </source>
</evidence>
<comment type="caution">
    <text evidence="2">The sequence shown here is derived from an EMBL/GenBank/DDBJ whole genome shotgun (WGS) entry which is preliminary data.</text>
</comment>